<accession>A0A0K1XCF6</accession>
<keyword evidence="3" id="KW-1185">Reference proteome</keyword>
<name>A0A0K1XCF6_9GAMM</name>
<dbReference type="RefSeq" id="WP_053099851.1">
    <property type="nucleotide sequence ID" value="NZ_CP012365.1"/>
</dbReference>
<evidence type="ECO:0000256" key="1">
    <source>
        <dbReference type="SAM" id="SignalP"/>
    </source>
</evidence>
<dbReference type="STRING" id="1697053.AKN87_04530"/>
<organism evidence="2 3">
    <name type="scientific">Thiopseudomonas alkaliphila</name>
    <dbReference type="NCBI Taxonomy" id="1697053"/>
    <lineage>
        <taxon>Bacteria</taxon>
        <taxon>Pseudomonadati</taxon>
        <taxon>Pseudomonadota</taxon>
        <taxon>Gammaproteobacteria</taxon>
        <taxon>Pseudomonadales</taxon>
        <taxon>Pseudomonadaceae</taxon>
        <taxon>Thiopseudomonas</taxon>
    </lineage>
</organism>
<keyword evidence="1" id="KW-0732">Signal</keyword>
<dbReference type="EMBL" id="CP012365">
    <property type="protein sequence ID" value="AKX58939.1"/>
    <property type="molecule type" value="Genomic_DNA"/>
</dbReference>
<feature type="signal peptide" evidence="1">
    <location>
        <begin position="1"/>
        <end position="22"/>
    </location>
</feature>
<evidence type="ECO:0000313" key="3">
    <source>
        <dbReference type="Proteomes" id="UP000063953"/>
    </source>
</evidence>
<protein>
    <submittedName>
        <fullName evidence="2">Uncharacterized protein</fullName>
    </submittedName>
</protein>
<sequence>MSKRWMVGLGMGLGLLSMQAQAELVDTLGELTGYQILERKQIKGWVDADGSQDSAFKGCKKGRTILFEDGQSLTCSSYGYLYAYRPQAVILSRELKLDDQTLHSEYKMVVGDELFSMQR</sequence>
<dbReference type="AlphaFoldDB" id="A0A0K1XCF6"/>
<proteinExistence type="predicted"/>
<reference evidence="2 3" key="1">
    <citation type="journal article" date="2015" name="Genome Announc.">
        <title>Genome Sequences of Oblitimonas alkaliphila gen. nov. sp. nov. (Proposed), a Novel Bacterium of the Pseudomonadaceae Family.</title>
        <authorList>
            <person name="Lauer A.C."/>
            <person name="Nicholson A.C."/>
            <person name="Humrighouse B.W."/>
            <person name="Emery B."/>
            <person name="Drobish A."/>
            <person name="Juieng P."/>
            <person name="Loparev V."/>
            <person name="McQuiston J.R."/>
        </authorList>
    </citation>
    <scope>NUCLEOTIDE SEQUENCE [LARGE SCALE GENOMIC DNA]</scope>
    <source>
        <strain evidence="2 3">E5571</strain>
    </source>
</reference>
<dbReference type="Proteomes" id="UP000063953">
    <property type="component" value="Chromosome"/>
</dbReference>
<gene>
    <name evidence="2" type="ORF">AKN88_02555</name>
</gene>
<feature type="chain" id="PRO_5005472127" evidence="1">
    <location>
        <begin position="23"/>
        <end position="119"/>
    </location>
</feature>
<evidence type="ECO:0000313" key="2">
    <source>
        <dbReference type="EMBL" id="AKX58939.1"/>
    </source>
</evidence>